<proteinExistence type="inferred from homology"/>
<dbReference type="EMBL" id="JBHTAI010000031">
    <property type="protein sequence ID" value="MFC7153237.1"/>
    <property type="molecule type" value="Genomic_DNA"/>
</dbReference>
<dbReference type="Gene3D" id="1.10.3470.10">
    <property type="entry name" value="ABC transporter involved in vitamin B12 uptake, BtuC"/>
    <property type="match status" value="1"/>
</dbReference>
<evidence type="ECO:0000313" key="14">
    <source>
        <dbReference type="EMBL" id="MFC7153237.1"/>
    </source>
</evidence>
<evidence type="ECO:0000256" key="4">
    <source>
        <dbReference type="ARBA" id="ARBA00022448"/>
    </source>
</evidence>
<feature type="transmembrane region" description="Helical" evidence="13">
    <location>
        <begin position="9"/>
        <end position="28"/>
    </location>
</feature>
<dbReference type="PANTHER" id="PTHR30472:SF21">
    <property type="entry name" value="HEME-IRON TRANSPORT SYSTEM PERMEASE PROTEIN ISDF-RELATED"/>
    <property type="match status" value="1"/>
</dbReference>
<evidence type="ECO:0000256" key="7">
    <source>
        <dbReference type="ARBA" id="ARBA00022989"/>
    </source>
</evidence>
<keyword evidence="4" id="KW-0813">Transport</keyword>
<evidence type="ECO:0000256" key="1">
    <source>
        <dbReference type="ARBA" id="ARBA00004651"/>
    </source>
</evidence>
<feature type="transmembrane region" description="Helical" evidence="13">
    <location>
        <begin position="236"/>
        <end position="265"/>
    </location>
</feature>
<feature type="transmembrane region" description="Helical" evidence="13">
    <location>
        <begin position="144"/>
        <end position="164"/>
    </location>
</feature>
<sequence>MRSQSIGRIALFIGLLVLLIGVFLYSAITGSIKITPSELIVGLLNGTDERAAIIRDLRFPRMIMSMLVGAALAVSGALLQAVMRNPLADAGVIGISAGAGVFTVLLTGLFPLLFFWSPLFAFVGGAVAWLLVYAIAWRGEYSPVRLVLVGIAVHMIFTGIGQLLPSFLRSSIGQANLISSSTLAYATWEDVRLLLIYGTIGLALALLLSPWCNLLALQDKTAHNLGLHVTRARLVVSAVAVLLASAAAAVGGFLFFVGLLVPAVARLCVGSDHRLSLPFSALAGALLVLAADTIGRTIAAPNEIPASVVMMVVGGPCLLMLLRRGGRAHGN</sequence>
<dbReference type="InterPro" id="IPR037294">
    <property type="entry name" value="ABC_BtuC-like"/>
</dbReference>
<organism evidence="14 15">
    <name type="scientific">Cohnella cellulosilytica</name>
    <dbReference type="NCBI Taxonomy" id="986710"/>
    <lineage>
        <taxon>Bacteria</taxon>
        <taxon>Bacillati</taxon>
        <taxon>Bacillota</taxon>
        <taxon>Bacilli</taxon>
        <taxon>Bacillales</taxon>
        <taxon>Paenibacillaceae</taxon>
        <taxon>Cohnella</taxon>
    </lineage>
</organism>
<reference evidence="15" key="1">
    <citation type="journal article" date="2019" name="Int. J. Syst. Evol. Microbiol.">
        <title>The Global Catalogue of Microorganisms (GCM) 10K type strain sequencing project: providing services to taxonomists for standard genome sequencing and annotation.</title>
        <authorList>
            <consortium name="The Broad Institute Genomics Platform"/>
            <consortium name="The Broad Institute Genome Sequencing Center for Infectious Disease"/>
            <person name="Wu L."/>
            <person name="Ma J."/>
        </authorList>
    </citation>
    <scope>NUCLEOTIDE SEQUENCE [LARGE SCALE GENOMIC DNA]</scope>
    <source>
        <strain evidence="15">KCTC 12907</strain>
    </source>
</reference>
<evidence type="ECO:0000256" key="6">
    <source>
        <dbReference type="ARBA" id="ARBA00022692"/>
    </source>
</evidence>
<accession>A0ABW2FP41</accession>
<dbReference type="Proteomes" id="UP001596378">
    <property type="component" value="Unassembled WGS sequence"/>
</dbReference>
<name>A0ABW2FP41_9BACL</name>
<evidence type="ECO:0000256" key="5">
    <source>
        <dbReference type="ARBA" id="ARBA00022475"/>
    </source>
</evidence>
<feature type="transmembrane region" description="Helical" evidence="13">
    <location>
        <begin position="90"/>
        <end position="113"/>
    </location>
</feature>
<comment type="subcellular location">
    <subcellularLocation>
        <location evidence="1">Cell membrane</location>
        <topology evidence="1">Multi-pass membrane protein</topology>
    </subcellularLocation>
</comment>
<evidence type="ECO:0000313" key="15">
    <source>
        <dbReference type="Proteomes" id="UP001596378"/>
    </source>
</evidence>
<comment type="caution">
    <text evidence="14">The sequence shown here is derived from an EMBL/GenBank/DDBJ whole genome shotgun (WGS) entry which is preliminary data.</text>
</comment>
<dbReference type="CDD" id="cd06550">
    <property type="entry name" value="TM_ABC_iron-siderophores_like"/>
    <property type="match status" value="1"/>
</dbReference>
<keyword evidence="7 13" id="KW-1133">Transmembrane helix</keyword>
<feature type="transmembrane region" description="Helical" evidence="13">
    <location>
        <begin position="119"/>
        <end position="137"/>
    </location>
</feature>
<dbReference type="PANTHER" id="PTHR30472">
    <property type="entry name" value="FERRIC ENTEROBACTIN TRANSPORT SYSTEM PERMEASE PROTEIN"/>
    <property type="match status" value="1"/>
</dbReference>
<protein>
    <recommendedName>
        <fullName evidence="3">Probable heme-iron transport system permease protein IsdF</fullName>
    </recommendedName>
    <alternativeName>
        <fullName evidence="12">Iron-regulated surface determinant protein F</fullName>
    </alternativeName>
    <alternativeName>
        <fullName evidence="11">Staphylococcal iron-regulated protein G</fullName>
    </alternativeName>
</protein>
<keyword evidence="6 13" id="KW-0812">Transmembrane</keyword>
<dbReference type="Pfam" id="PF01032">
    <property type="entry name" value="FecCD"/>
    <property type="match status" value="1"/>
</dbReference>
<gene>
    <name evidence="14" type="ORF">ACFQMJ_32340</name>
</gene>
<evidence type="ECO:0000256" key="10">
    <source>
        <dbReference type="ARBA" id="ARBA00025320"/>
    </source>
</evidence>
<evidence type="ECO:0000256" key="11">
    <source>
        <dbReference type="ARBA" id="ARBA00031149"/>
    </source>
</evidence>
<comment type="function">
    <text evidence="10">Part of the binding-protein-dependent transport system for heme-iron. Responsible for the translocation of the substrate across the membrane.</text>
</comment>
<evidence type="ECO:0000256" key="8">
    <source>
        <dbReference type="ARBA" id="ARBA00023004"/>
    </source>
</evidence>
<evidence type="ECO:0000256" key="2">
    <source>
        <dbReference type="ARBA" id="ARBA00007935"/>
    </source>
</evidence>
<feature type="transmembrane region" description="Helical" evidence="13">
    <location>
        <begin position="304"/>
        <end position="322"/>
    </location>
</feature>
<keyword evidence="8" id="KW-0408">Iron</keyword>
<dbReference type="SUPFAM" id="SSF81345">
    <property type="entry name" value="ABC transporter involved in vitamin B12 uptake, BtuC"/>
    <property type="match status" value="1"/>
</dbReference>
<dbReference type="RefSeq" id="WP_378051931.1">
    <property type="nucleotide sequence ID" value="NZ_JBHMDN010000038.1"/>
</dbReference>
<evidence type="ECO:0000256" key="9">
    <source>
        <dbReference type="ARBA" id="ARBA00023136"/>
    </source>
</evidence>
<feature type="transmembrane region" description="Helical" evidence="13">
    <location>
        <begin position="195"/>
        <end position="216"/>
    </location>
</feature>
<keyword evidence="15" id="KW-1185">Reference proteome</keyword>
<comment type="similarity">
    <text evidence="2">Belongs to the binding-protein-dependent transport system permease family. FecCD subfamily.</text>
</comment>
<dbReference type="InterPro" id="IPR000522">
    <property type="entry name" value="ABC_transptr_permease_BtuC"/>
</dbReference>
<keyword evidence="9 13" id="KW-0472">Membrane</keyword>
<feature type="transmembrane region" description="Helical" evidence="13">
    <location>
        <begin position="62"/>
        <end position="83"/>
    </location>
</feature>
<evidence type="ECO:0000256" key="13">
    <source>
        <dbReference type="SAM" id="Phobius"/>
    </source>
</evidence>
<keyword evidence="5" id="KW-1003">Cell membrane</keyword>
<evidence type="ECO:0000256" key="12">
    <source>
        <dbReference type="ARBA" id="ARBA00031465"/>
    </source>
</evidence>
<evidence type="ECO:0000256" key="3">
    <source>
        <dbReference type="ARBA" id="ARBA00018524"/>
    </source>
</evidence>